<dbReference type="GO" id="GO:0004879">
    <property type="term" value="F:nuclear receptor activity"/>
    <property type="evidence" value="ECO:0007669"/>
    <property type="project" value="InterPro"/>
</dbReference>
<keyword evidence="7" id="KW-0804">Transcription</keyword>
<feature type="region of interest" description="Disordered" evidence="11">
    <location>
        <begin position="15"/>
        <end position="120"/>
    </location>
</feature>
<dbReference type="GO" id="GO:0008270">
    <property type="term" value="F:zinc ion binding"/>
    <property type="evidence" value="ECO:0007669"/>
    <property type="project" value="UniProtKB-KW"/>
</dbReference>
<dbReference type="SMART" id="SM00399">
    <property type="entry name" value="ZnF_C4"/>
    <property type="match status" value="1"/>
</dbReference>
<protein>
    <submittedName>
        <fullName evidence="16">Nuclear hormone receptor FTZ-F1 beta</fullName>
    </submittedName>
</protein>
<dbReference type="PRINTS" id="PR00398">
    <property type="entry name" value="STRDHORMONER"/>
</dbReference>
<feature type="region of interest" description="Disordered" evidence="11">
    <location>
        <begin position="175"/>
        <end position="216"/>
    </location>
</feature>
<organism evidence="16 17">
    <name type="scientific">Amphibalanus amphitrite</name>
    <name type="common">Striped barnacle</name>
    <name type="synonym">Balanus amphitrite</name>
    <dbReference type="NCBI Taxonomy" id="1232801"/>
    <lineage>
        <taxon>Eukaryota</taxon>
        <taxon>Metazoa</taxon>
        <taxon>Ecdysozoa</taxon>
        <taxon>Arthropoda</taxon>
        <taxon>Crustacea</taxon>
        <taxon>Multicrustacea</taxon>
        <taxon>Cirripedia</taxon>
        <taxon>Thoracica</taxon>
        <taxon>Thoracicalcarea</taxon>
        <taxon>Balanomorpha</taxon>
        <taxon>Balanoidea</taxon>
        <taxon>Balanidae</taxon>
        <taxon>Amphibalaninae</taxon>
        <taxon>Amphibalanus</taxon>
    </lineage>
</organism>
<dbReference type="Gene3D" id="4.10.60.10">
    <property type="entry name" value="Zinc finger, CCHC-type"/>
    <property type="match status" value="1"/>
</dbReference>
<feature type="compositionally biased region" description="Low complexity" evidence="11">
    <location>
        <begin position="17"/>
        <end position="26"/>
    </location>
</feature>
<dbReference type="Pfam" id="PF00105">
    <property type="entry name" value="zf-C4"/>
    <property type="match status" value="1"/>
</dbReference>
<evidence type="ECO:0000256" key="9">
    <source>
        <dbReference type="ARBA" id="ARBA00023242"/>
    </source>
</evidence>
<dbReference type="PROSITE" id="PS51843">
    <property type="entry name" value="NR_LBD"/>
    <property type="match status" value="1"/>
</dbReference>
<dbReference type="PANTHER" id="PTHR24086">
    <property type="entry name" value="NUCLEAR RECEPTOR SUBFAMILY 5 GROUP A"/>
    <property type="match status" value="1"/>
</dbReference>
<dbReference type="FunFam" id="3.30.50.10:FF:000037">
    <property type="entry name" value="Nuclear hormone receptor FTZ-F1 beta"/>
    <property type="match status" value="1"/>
</dbReference>
<sequence length="1013" mass="108437">MSAMDVSESLAAMETDAAAAAAAAAAGPRPLDLQRVSADSTSVSPQPSRESPRPSDDGADPDPDPDRGAGSDPDRGAGAGAGPADSASAVWRPGGSSAESRGWSERPMSWQAEPGEPASSQLEAAISQTHRMAIKQEVDEMVTSPAALCDSVYLTLTLALTPPAIKQEVDEMVTSPAAPDSHHLSSDTESATAKPNHLPRDCLAARGQRERGGARGGRRSVRCFRCNRPGHIASSCPENDGGEEGSAPASSPGLQRQSSDVTRAQVRAVIRQCQACQSVDPAPQRWVRGTLGVNECWERVSMDVCHADNQLYLTLVDCGPSRYAIWRRLKRQDAESVIAQLESIFLERGAPTELLTDNYPSFRSAVFNEFVSRWGVSVRYRAAHVPSGNGISERNHRSIKTLAARKKCSVLEAVYRYNTDGERPSSAGPARSDSGCEVNHSGPFTPSASPLLPRSGHGFHNSPELGGGGAAGRLYSPTASPLQARHFSGYSSPYSHTPSTGLSRNNSDASQYGGSQYSCSSVSSPGGQYSPAASPGQSRHLYRQSPMLGRHMEHLLGQHPLNLTQSDSESCDDKSQLAAELAAHSALSGQSGISRQQLINSPCPVCGDKISGFHYGIFSCESCKGFFKRTVQNKKNYVCLRGAGCPVTIATRKKCPACRFERCLNMGMKLEGEEPRAAVKGEGAMGDARNNLAIREDRTRGGRSTYQCSYTVPPSLVAPSAGGRHQRWPDGPAPGGATRQGRAERGRRAAGRPAGYPAPAEGEPTGPVTEWGVVLWTGQIMSVEHLWQPSPADSVPSPASQQPSGLAAAAAAAAAGAGDYSSLCHIADHRLYKIVKWCKSLPLFKEIHLDDQTALLINTWCQLLLLNCCYRSLDTPGHIRVSRGRSVSVQEANAIGVGRCVERMVALTDQFRRLQVDYYEYIALKVIVLLSSNGDPSVLTEPHKVSACREQVLQALQQYTMSHSPQTPSKFGELLLRIPDVERACQLGKELIAARSSSDGPTFDILLELLKGD</sequence>
<evidence type="ECO:0000256" key="4">
    <source>
        <dbReference type="ARBA" id="ARBA00022833"/>
    </source>
</evidence>
<feature type="domain" description="Nuclear receptor" evidence="14">
    <location>
        <begin position="600"/>
        <end position="675"/>
    </location>
</feature>
<dbReference type="Gene3D" id="1.10.565.10">
    <property type="entry name" value="Retinoid X Receptor"/>
    <property type="match status" value="1"/>
</dbReference>
<dbReference type="SMART" id="SM00430">
    <property type="entry name" value="HOLI"/>
    <property type="match status" value="1"/>
</dbReference>
<proteinExistence type="predicted"/>
<feature type="compositionally biased region" description="Polar residues" evidence="11">
    <location>
        <begin position="489"/>
        <end position="509"/>
    </location>
</feature>
<evidence type="ECO:0000256" key="3">
    <source>
        <dbReference type="ARBA" id="ARBA00022771"/>
    </source>
</evidence>
<dbReference type="Gene3D" id="3.30.420.10">
    <property type="entry name" value="Ribonuclease H-like superfamily/Ribonuclease H"/>
    <property type="match status" value="1"/>
</dbReference>
<dbReference type="Pfam" id="PF00665">
    <property type="entry name" value="rve"/>
    <property type="match status" value="1"/>
</dbReference>
<dbReference type="InterPro" id="IPR035500">
    <property type="entry name" value="NHR-like_dom_sf"/>
</dbReference>
<evidence type="ECO:0000256" key="6">
    <source>
        <dbReference type="ARBA" id="ARBA00023125"/>
    </source>
</evidence>
<dbReference type="EMBL" id="VIIS01000601">
    <property type="protein sequence ID" value="KAF0307128.1"/>
    <property type="molecule type" value="Genomic_DNA"/>
</dbReference>
<evidence type="ECO:0000256" key="5">
    <source>
        <dbReference type="ARBA" id="ARBA00023015"/>
    </source>
</evidence>
<dbReference type="InterPro" id="IPR036875">
    <property type="entry name" value="Znf_CCHC_sf"/>
</dbReference>
<gene>
    <name evidence="16" type="ORF">FJT64_021476</name>
</gene>
<dbReference type="GO" id="GO:0043565">
    <property type="term" value="F:sequence-specific DNA binding"/>
    <property type="evidence" value="ECO:0007669"/>
    <property type="project" value="InterPro"/>
</dbReference>
<dbReference type="PROSITE" id="PS00031">
    <property type="entry name" value="NUCLEAR_REC_DBD_1"/>
    <property type="match status" value="1"/>
</dbReference>
<accession>A0A6A4WXH9</accession>
<dbReference type="AlphaFoldDB" id="A0A6A4WXH9"/>
<keyword evidence="3 10" id="KW-0863">Zinc-finger</keyword>
<dbReference type="CDD" id="cd06930">
    <property type="entry name" value="NR_LBD_F2"/>
    <property type="match status" value="1"/>
</dbReference>
<dbReference type="CDD" id="cd07167">
    <property type="entry name" value="NR_DBD_Lrh-1_like"/>
    <property type="match status" value="1"/>
</dbReference>
<dbReference type="InterPro" id="IPR001584">
    <property type="entry name" value="Integrase_cat-core"/>
</dbReference>
<dbReference type="PROSITE" id="PS51030">
    <property type="entry name" value="NUCLEAR_REC_DBD_2"/>
    <property type="match status" value="1"/>
</dbReference>
<dbReference type="Proteomes" id="UP000440578">
    <property type="component" value="Unassembled WGS sequence"/>
</dbReference>
<evidence type="ECO:0000256" key="1">
    <source>
        <dbReference type="ARBA" id="ARBA00004123"/>
    </source>
</evidence>
<dbReference type="SUPFAM" id="SSF48508">
    <property type="entry name" value="Nuclear receptor ligand-binding domain"/>
    <property type="match status" value="1"/>
</dbReference>
<dbReference type="GO" id="GO:0015074">
    <property type="term" value="P:DNA integration"/>
    <property type="evidence" value="ECO:0007669"/>
    <property type="project" value="InterPro"/>
</dbReference>
<dbReference type="PROSITE" id="PS50158">
    <property type="entry name" value="ZF_CCHC"/>
    <property type="match status" value="1"/>
</dbReference>
<keyword evidence="4" id="KW-0862">Zinc</keyword>
<evidence type="ECO:0000256" key="7">
    <source>
        <dbReference type="ARBA" id="ARBA00023163"/>
    </source>
</evidence>
<evidence type="ECO:0000259" key="14">
    <source>
        <dbReference type="PROSITE" id="PS51030"/>
    </source>
</evidence>
<dbReference type="InterPro" id="IPR013088">
    <property type="entry name" value="Znf_NHR/GATA"/>
</dbReference>
<dbReference type="SUPFAM" id="SSF57716">
    <property type="entry name" value="Glucocorticoid receptor-like (DNA-binding domain)"/>
    <property type="match status" value="1"/>
</dbReference>
<dbReference type="InterPro" id="IPR001628">
    <property type="entry name" value="Znf_hrmn_rcpt"/>
</dbReference>
<dbReference type="Pfam" id="PF00098">
    <property type="entry name" value="zf-CCHC"/>
    <property type="match status" value="1"/>
</dbReference>
<feature type="compositionally biased region" description="Basic and acidic residues" evidence="11">
    <location>
        <begin position="64"/>
        <end position="75"/>
    </location>
</feature>
<evidence type="ECO:0000256" key="11">
    <source>
        <dbReference type="SAM" id="MobiDB-lite"/>
    </source>
</evidence>
<keyword evidence="2" id="KW-0479">Metal-binding</keyword>
<reference evidence="16 17" key="1">
    <citation type="submission" date="2019-07" db="EMBL/GenBank/DDBJ databases">
        <title>Draft genome assembly of a fouling barnacle, Amphibalanus amphitrite (Darwin, 1854): The first reference genome for Thecostraca.</title>
        <authorList>
            <person name="Kim W."/>
        </authorList>
    </citation>
    <scope>NUCLEOTIDE SEQUENCE [LARGE SCALE GENOMIC DNA]</scope>
    <source>
        <strain evidence="16">SNU_AA5</strain>
        <tissue evidence="16">Soma without cirri and trophi</tissue>
    </source>
</reference>
<evidence type="ECO:0000259" key="13">
    <source>
        <dbReference type="PROSITE" id="PS50994"/>
    </source>
</evidence>
<dbReference type="OrthoDB" id="5984981at2759"/>
<dbReference type="PRINTS" id="PR00047">
    <property type="entry name" value="STROIDFINGER"/>
</dbReference>
<dbReference type="SMART" id="SM00343">
    <property type="entry name" value="ZnF_C2HC"/>
    <property type="match status" value="1"/>
</dbReference>
<evidence type="ECO:0000313" key="17">
    <source>
        <dbReference type="Proteomes" id="UP000440578"/>
    </source>
</evidence>
<evidence type="ECO:0000259" key="12">
    <source>
        <dbReference type="PROSITE" id="PS50158"/>
    </source>
</evidence>
<dbReference type="InterPro" id="IPR016355">
    <property type="entry name" value="NR5-like"/>
</dbReference>
<dbReference type="InterPro" id="IPR000536">
    <property type="entry name" value="Nucl_hrmn_rcpt_lig-bd"/>
</dbReference>
<dbReference type="PANTHER" id="PTHR24086:SF25">
    <property type="entry name" value="NUCLEAR HORMONE RECEPTOR FTZ-F1 BETA"/>
    <property type="match status" value="1"/>
</dbReference>
<comment type="subcellular location">
    <subcellularLocation>
        <location evidence="1">Nucleus</location>
    </subcellularLocation>
</comment>
<dbReference type="InterPro" id="IPR012337">
    <property type="entry name" value="RNaseH-like_sf"/>
</dbReference>
<keyword evidence="5" id="KW-0805">Transcription regulation</keyword>
<dbReference type="SUPFAM" id="SSF53098">
    <property type="entry name" value="Ribonuclease H-like"/>
    <property type="match status" value="1"/>
</dbReference>
<evidence type="ECO:0000256" key="10">
    <source>
        <dbReference type="PROSITE-ProRule" id="PRU00047"/>
    </source>
</evidence>
<comment type="caution">
    <text evidence="16">The sequence shown here is derived from an EMBL/GenBank/DDBJ whole genome shotgun (WGS) entry which is preliminary data.</text>
</comment>
<dbReference type="GO" id="GO:0005634">
    <property type="term" value="C:nucleus"/>
    <property type="evidence" value="ECO:0007669"/>
    <property type="project" value="UniProtKB-SubCell"/>
</dbReference>
<feature type="domain" description="Integrase catalytic" evidence="13">
    <location>
        <begin position="279"/>
        <end position="400"/>
    </location>
</feature>
<keyword evidence="8 16" id="KW-0675">Receptor</keyword>
<feature type="domain" description="CCHC-type" evidence="12">
    <location>
        <begin position="222"/>
        <end position="238"/>
    </location>
</feature>
<keyword evidence="6" id="KW-0238">DNA-binding</keyword>
<dbReference type="SUPFAM" id="SSF57756">
    <property type="entry name" value="Retrovirus zinc finger-like domains"/>
    <property type="match status" value="1"/>
</dbReference>
<feature type="compositionally biased region" description="Low complexity" evidence="11">
    <location>
        <begin position="751"/>
        <end position="767"/>
    </location>
</feature>
<feature type="region of interest" description="Disordered" evidence="11">
    <location>
        <begin position="719"/>
        <end position="767"/>
    </location>
</feature>
<dbReference type="InterPro" id="IPR036397">
    <property type="entry name" value="RNaseH_sf"/>
</dbReference>
<evidence type="ECO:0000313" key="16">
    <source>
        <dbReference type="EMBL" id="KAF0307128.1"/>
    </source>
</evidence>
<feature type="region of interest" description="Disordered" evidence="11">
    <location>
        <begin position="234"/>
        <end position="261"/>
    </location>
</feature>
<name>A0A6A4WXH9_AMPAM</name>
<keyword evidence="17" id="KW-1185">Reference proteome</keyword>
<dbReference type="InterPro" id="IPR001878">
    <property type="entry name" value="Znf_CCHC"/>
</dbReference>
<evidence type="ECO:0000256" key="2">
    <source>
        <dbReference type="ARBA" id="ARBA00022723"/>
    </source>
</evidence>
<dbReference type="Gene3D" id="3.30.50.10">
    <property type="entry name" value="Erythroid Transcription Factor GATA-1, subunit A"/>
    <property type="match status" value="1"/>
</dbReference>
<dbReference type="PROSITE" id="PS50994">
    <property type="entry name" value="INTEGRASE"/>
    <property type="match status" value="1"/>
</dbReference>
<feature type="compositionally biased region" description="Low complexity" evidence="11">
    <location>
        <begin position="510"/>
        <end position="530"/>
    </location>
</feature>
<evidence type="ECO:0000256" key="8">
    <source>
        <dbReference type="ARBA" id="ARBA00023170"/>
    </source>
</evidence>
<feature type="region of interest" description="Disordered" evidence="11">
    <location>
        <begin position="419"/>
        <end position="539"/>
    </location>
</feature>
<dbReference type="InterPro" id="IPR001723">
    <property type="entry name" value="Nuclear_hrmn_rcpt"/>
</dbReference>
<keyword evidence="9" id="KW-0539">Nucleus</keyword>
<evidence type="ECO:0000259" key="15">
    <source>
        <dbReference type="PROSITE" id="PS51843"/>
    </source>
</evidence>
<feature type="compositionally biased region" description="Polar residues" evidence="11">
    <location>
        <begin position="248"/>
        <end position="261"/>
    </location>
</feature>
<feature type="domain" description="NR LBD" evidence="15">
    <location>
        <begin position="778"/>
        <end position="1013"/>
    </location>
</feature>
<dbReference type="Pfam" id="PF00104">
    <property type="entry name" value="Hormone_recep"/>
    <property type="match status" value="1"/>
</dbReference>